<evidence type="ECO:0000313" key="2">
    <source>
        <dbReference type="EMBL" id="GGK21346.1"/>
    </source>
</evidence>
<dbReference type="AlphaFoldDB" id="A0A8J3BHC2"/>
<keyword evidence="1" id="KW-0812">Transmembrane</keyword>
<accession>A0A8J3BHC2</accession>
<gene>
    <name evidence="2" type="ORF">GCM10010124_12310</name>
</gene>
<evidence type="ECO:0000256" key="1">
    <source>
        <dbReference type="SAM" id="Phobius"/>
    </source>
</evidence>
<dbReference type="RefSeq" id="WP_189113208.1">
    <property type="nucleotide sequence ID" value="NZ_BMQC01000003.1"/>
</dbReference>
<feature type="transmembrane region" description="Helical" evidence="1">
    <location>
        <begin position="16"/>
        <end position="37"/>
    </location>
</feature>
<reference evidence="2" key="1">
    <citation type="journal article" date="2014" name="Int. J. Syst. Evol. Microbiol.">
        <title>Complete genome sequence of Corynebacterium casei LMG S-19264T (=DSM 44701T), isolated from a smear-ripened cheese.</title>
        <authorList>
            <consortium name="US DOE Joint Genome Institute (JGI-PGF)"/>
            <person name="Walter F."/>
            <person name="Albersmeier A."/>
            <person name="Kalinowski J."/>
            <person name="Ruckert C."/>
        </authorList>
    </citation>
    <scope>NUCLEOTIDE SEQUENCE</scope>
    <source>
        <strain evidence="2">JCM 3091</strain>
    </source>
</reference>
<keyword evidence="1" id="KW-0472">Membrane</keyword>
<dbReference type="Proteomes" id="UP000662200">
    <property type="component" value="Unassembled WGS sequence"/>
</dbReference>
<dbReference type="SUPFAM" id="SSF56601">
    <property type="entry name" value="beta-lactamase/transpeptidase-like"/>
    <property type="match status" value="1"/>
</dbReference>
<dbReference type="EMBL" id="BMQC01000003">
    <property type="protein sequence ID" value="GGK21346.1"/>
    <property type="molecule type" value="Genomic_DNA"/>
</dbReference>
<name>A0A8J3BHC2_9ACTN</name>
<evidence type="ECO:0000313" key="3">
    <source>
        <dbReference type="Proteomes" id="UP000662200"/>
    </source>
</evidence>
<proteinExistence type="predicted"/>
<protein>
    <submittedName>
        <fullName evidence="2">Uncharacterized protein</fullName>
    </submittedName>
</protein>
<dbReference type="Gene3D" id="3.40.710.10">
    <property type="entry name" value="DD-peptidase/beta-lactamase superfamily"/>
    <property type="match status" value="1"/>
</dbReference>
<keyword evidence="1" id="KW-1133">Transmembrane helix</keyword>
<reference evidence="2" key="2">
    <citation type="submission" date="2020-09" db="EMBL/GenBank/DDBJ databases">
        <authorList>
            <person name="Sun Q."/>
            <person name="Ohkuma M."/>
        </authorList>
    </citation>
    <scope>NUCLEOTIDE SEQUENCE</scope>
    <source>
        <strain evidence="2">JCM 3091</strain>
    </source>
</reference>
<dbReference type="InterPro" id="IPR012338">
    <property type="entry name" value="Beta-lactam/transpept-like"/>
</dbReference>
<organism evidence="2 3">
    <name type="scientific">Pilimelia terevasa</name>
    <dbReference type="NCBI Taxonomy" id="53372"/>
    <lineage>
        <taxon>Bacteria</taxon>
        <taxon>Bacillati</taxon>
        <taxon>Actinomycetota</taxon>
        <taxon>Actinomycetes</taxon>
        <taxon>Micromonosporales</taxon>
        <taxon>Micromonosporaceae</taxon>
        <taxon>Pilimelia</taxon>
    </lineage>
</organism>
<keyword evidence="3" id="KW-1185">Reference proteome</keyword>
<comment type="caution">
    <text evidence="2">The sequence shown here is derived from an EMBL/GenBank/DDBJ whole genome shotgun (WGS) entry which is preliminary data.</text>
</comment>
<sequence>MTRLPQASAATRKPRVLRIGAVLLALAVAGGVAVSYLRPSAVAGRPAWVGAGAGTGVSAPAGTPAPKPSRAAAPLAVRPVRLALRSAGVAEWAMLDRRSGRVFGSTGLSTTNRTASLMKAWIAADYLRRRAAAGETPTAARMEQLSRMIRDSDNEAAIALYEAVGNLESGRRMMRLCGLTDGEPSGDWSVVQLSARDIARLGGCIAGGRAAGPTWTGWLLDEMRAVRGVGDFGVRDAFTGRTRAGIAIKNGWVVREDTGLYEVNCLAIGDRWSVGVVTRYPAELGHDYGAGLCKKVGAALRA</sequence>